<evidence type="ECO:0000256" key="11">
    <source>
        <dbReference type="ARBA" id="ARBA00022729"/>
    </source>
</evidence>
<dbReference type="CDD" id="cd04329">
    <property type="entry name" value="RNAP_II_Rpb7_N"/>
    <property type="match status" value="1"/>
</dbReference>
<comment type="similarity">
    <text evidence="3">In the N-terminal section; belongs to the leguminous lectin family.</text>
</comment>
<evidence type="ECO:0000313" key="25">
    <source>
        <dbReference type="EnsemblPlants" id="OBART05G07790.1"/>
    </source>
</evidence>
<evidence type="ECO:0000256" key="7">
    <source>
        <dbReference type="ARBA" id="ARBA00022478"/>
    </source>
</evidence>
<evidence type="ECO:0000256" key="15">
    <source>
        <dbReference type="ARBA" id="ARBA00022840"/>
    </source>
</evidence>
<dbReference type="Gene3D" id="2.40.50.140">
    <property type="entry name" value="Nucleic acid-binding proteins"/>
    <property type="match status" value="1"/>
</dbReference>
<evidence type="ECO:0000256" key="3">
    <source>
        <dbReference type="ARBA" id="ARBA00008536"/>
    </source>
</evidence>
<dbReference type="PaxDb" id="65489-OBART05G07790.1"/>
<keyword evidence="7" id="KW-0240">DNA-directed RNA polymerase</keyword>
<dbReference type="SUPFAM" id="SSF49899">
    <property type="entry name" value="Concanavalin A-like lectins/glucanases"/>
    <property type="match status" value="1"/>
</dbReference>
<reference evidence="25" key="2">
    <citation type="submission" date="2015-03" db="UniProtKB">
        <authorList>
            <consortium name="EnsemblPlants"/>
        </authorList>
    </citation>
    <scope>IDENTIFICATION</scope>
</reference>
<dbReference type="GO" id="GO:0000428">
    <property type="term" value="C:DNA-directed RNA polymerase complex"/>
    <property type="evidence" value="ECO:0007669"/>
    <property type="project" value="UniProtKB-KW"/>
</dbReference>
<feature type="signal peptide" evidence="23">
    <location>
        <begin position="1"/>
        <end position="24"/>
    </location>
</feature>
<evidence type="ECO:0000256" key="19">
    <source>
        <dbReference type="ARBA" id="ARBA00047899"/>
    </source>
</evidence>
<dbReference type="Gene3D" id="3.30.200.20">
    <property type="entry name" value="Phosphorylase Kinase, domain 1"/>
    <property type="match status" value="1"/>
</dbReference>
<dbReference type="PROSITE" id="PS50011">
    <property type="entry name" value="PROTEIN_KINASE_DOM"/>
    <property type="match status" value="1"/>
</dbReference>
<dbReference type="InterPro" id="IPR050528">
    <property type="entry name" value="L-type_Lectin-RKs"/>
</dbReference>
<evidence type="ECO:0000256" key="21">
    <source>
        <dbReference type="PROSITE-ProRule" id="PRU10141"/>
    </source>
</evidence>
<evidence type="ECO:0000256" key="10">
    <source>
        <dbReference type="ARBA" id="ARBA00022692"/>
    </source>
</evidence>
<feature type="chain" id="PRO_5002262515" description="non-specific serine/threonine protein kinase" evidence="23">
    <location>
        <begin position="25"/>
        <end position="803"/>
    </location>
</feature>
<sequence>MRAWAWRRTAFLRNVPALLRMVLMQREASTYRQSAMVFLKVDMSWNVLISPSELSPKGLLLRKAVIVSLLEEIANRKASKDHGYYIAVSELKAISEGKVRELTGDVLFPVTFTCITQKPTKGEILVGSVDKILKHGVFLKSGPIESIFLSEKTLSDYKYIGGENPMFMNDHSKLEDTAVRFKFDVMMMMIRPVAVMLAVDLTLEGEASIDRNRLGLTSGLDIGGFGHAFYKYPLNFRKNSNSPNDPSFATTFVFTITTWRDQPQEAGSDGIAFVLSSTNKLINHSLGGQYLGLFNASNTSQNILAIELDTFMNPDLNDMDDNHVGIDVNSLISINSHTAGFYTSDGGFQLLRLANGRSPILQLWVDYDGKAHQLNVTLGLPYSPKPEYLLLSSIVTLILVTKFFVHWVFRVGWSFKENGRVPPLPSVPVTDPETYGWGGNFFAPPPPPQLNTHQVHKHSLQILLPIVMTSVILLLLVAFLGWRKKAGPQEDWEMKCRPPSFIYKDLYNATSGFSDKMLLGNGGFGKVYRGFLPASKWNVAIKRISPESKQGMKENKHELLLVYDYMPNGSLDKYLYGRHKLALGWSQRFRIIKGVACGLAYLHEEWERVIIHRDIKSSNVLLDEEMNGRLGDFGLARLYDHGVDAYTTHVAGTYGYIAPELARLGKSTKGTDVFAFGVFMMEAACGKRPIEVNSCGEPQALADHVLNAWQRSSIINSIEPSLEDHVAEEVVLVLKLGLLCSHSSPKVRPSMRLVMQYLEREATLQDFAFSFFSINEANNEVYGQHVVSNPSVATTITTLSGGR</sequence>
<evidence type="ECO:0000256" key="8">
    <source>
        <dbReference type="ARBA" id="ARBA00022527"/>
    </source>
</evidence>
<evidence type="ECO:0000256" key="13">
    <source>
        <dbReference type="ARBA" id="ARBA00022741"/>
    </source>
</evidence>
<dbReference type="SUPFAM" id="SSF56112">
    <property type="entry name" value="Protein kinase-like (PK-like)"/>
    <property type="match status" value="1"/>
</dbReference>
<evidence type="ECO:0000256" key="12">
    <source>
        <dbReference type="ARBA" id="ARBA00022734"/>
    </source>
</evidence>
<evidence type="ECO:0000256" key="23">
    <source>
        <dbReference type="SAM" id="SignalP"/>
    </source>
</evidence>
<dbReference type="Pfam" id="PF00069">
    <property type="entry name" value="Pkinase"/>
    <property type="match status" value="1"/>
</dbReference>
<dbReference type="SUPFAM" id="SSF50249">
    <property type="entry name" value="Nucleic acid-binding proteins"/>
    <property type="match status" value="1"/>
</dbReference>
<dbReference type="FunFam" id="3.30.1490.120:FF:000001">
    <property type="entry name" value="DNA-directed RNA polymerase II subunit RPB7"/>
    <property type="match status" value="1"/>
</dbReference>
<dbReference type="InterPro" id="IPR017441">
    <property type="entry name" value="Protein_kinase_ATP_BS"/>
</dbReference>
<evidence type="ECO:0000256" key="14">
    <source>
        <dbReference type="ARBA" id="ARBA00022777"/>
    </source>
</evidence>
<comment type="catalytic activity">
    <reaction evidence="20">
        <text>L-seryl-[protein] + ATP = O-phospho-L-seryl-[protein] + ADP + H(+)</text>
        <dbReference type="Rhea" id="RHEA:17989"/>
        <dbReference type="Rhea" id="RHEA-COMP:9863"/>
        <dbReference type="Rhea" id="RHEA-COMP:11604"/>
        <dbReference type="ChEBI" id="CHEBI:15378"/>
        <dbReference type="ChEBI" id="CHEBI:29999"/>
        <dbReference type="ChEBI" id="CHEBI:30616"/>
        <dbReference type="ChEBI" id="CHEBI:83421"/>
        <dbReference type="ChEBI" id="CHEBI:456216"/>
        <dbReference type="EC" id="2.7.11.1"/>
    </reaction>
</comment>
<keyword evidence="14" id="KW-0418">Kinase</keyword>
<dbReference type="EC" id="2.7.11.1" evidence="6"/>
<evidence type="ECO:0000256" key="17">
    <source>
        <dbReference type="ARBA" id="ARBA00023136"/>
    </source>
</evidence>
<evidence type="ECO:0000256" key="2">
    <source>
        <dbReference type="ARBA" id="ARBA00004479"/>
    </source>
</evidence>
<dbReference type="EnsemblPlants" id="OBART05G07790.1">
    <property type="protein sequence ID" value="OBART05G07790.1"/>
    <property type="gene ID" value="OBART05G07790"/>
</dbReference>
<keyword evidence="16 22" id="KW-1133">Transmembrane helix</keyword>
<dbReference type="eggNOG" id="KOG3298">
    <property type="taxonomic scope" value="Eukaryota"/>
</dbReference>
<comment type="catalytic activity">
    <reaction evidence="19">
        <text>L-threonyl-[protein] + ATP = O-phospho-L-threonyl-[protein] + ADP + H(+)</text>
        <dbReference type="Rhea" id="RHEA:46608"/>
        <dbReference type="Rhea" id="RHEA-COMP:11060"/>
        <dbReference type="Rhea" id="RHEA-COMP:11605"/>
        <dbReference type="ChEBI" id="CHEBI:15378"/>
        <dbReference type="ChEBI" id="CHEBI:30013"/>
        <dbReference type="ChEBI" id="CHEBI:30616"/>
        <dbReference type="ChEBI" id="CHEBI:61977"/>
        <dbReference type="ChEBI" id="CHEBI:456216"/>
        <dbReference type="EC" id="2.7.11.1"/>
    </reaction>
</comment>
<feature type="binding site" evidence="21">
    <location>
        <position position="542"/>
    </location>
    <ligand>
        <name>ATP</name>
        <dbReference type="ChEBI" id="CHEBI:30616"/>
    </ligand>
</feature>
<dbReference type="Gene3D" id="2.60.120.200">
    <property type="match status" value="1"/>
</dbReference>
<protein>
    <recommendedName>
        <fullName evidence="6">non-specific serine/threonine protein kinase</fullName>
        <ecNumber evidence="6">2.7.11.1</ecNumber>
    </recommendedName>
</protein>
<dbReference type="Gene3D" id="3.30.1490.120">
    <property type="entry name" value="RNA polymerase Rpb7-like, N-terminal domain"/>
    <property type="match status" value="1"/>
</dbReference>
<dbReference type="STRING" id="65489.A0A0D3G4P1"/>
<proteinExistence type="inferred from homology"/>
<dbReference type="GO" id="GO:0030246">
    <property type="term" value="F:carbohydrate binding"/>
    <property type="evidence" value="ECO:0007669"/>
    <property type="project" value="UniProtKB-KW"/>
</dbReference>
<dbReference type="AlphaFoldDB" id="A0A0D3G4P1"/>
<evidence type="ECO:0000256" key="22">
    <source>
        <dbReference type="SAM" id="Phobius"/>
    </source>
</evidence>
<evidence type="ECO:0000256" key="6">
    <source>
        <dbReference type="ARBA" id="ARBA00012513"/>
    </source>
</evidence>
<evidence type="ECO:0000256" key="4">
    <source>
        <dbReference type="ARBA" id="ARBA00009307"/>
    </source>
</evidence>
<evidence type="ECO:0000256" key="18">
    <source>
        <dbReference type="ARBA" id="ARBA00023163"/>
    </source>
</evidence>
<dbReference type="PROSITE" id="PS00108">
    <property type="entry name" value="PROTEIN_KINASE_ST"/>
    <property type="match status" value="1"/>
</dbReference>
<keyword evidence="13 21" id="KW-0547">Nucleotide-binding</keyword>
<reference evidence="25" key="1">
    <citation type="journal article" date="2009" name="Rice">
        <title>De Novo Next Generation Sequencing of Plant Genomes.</title>
        <authorList>
            <person name="Rounsley S."/>
            <person name="Marri P.R."/>
            <person name="Yu Y."/>
            <person name="He R."/>
            <person name="Sisneros N."/>
            <person name="Goicoechea J.L."/>
            <person name="Lee S.J."/>
            <person name="Angelova A."/>
            <person name="Kudrna D."/>
            <person name="Luo M."/>
            <person name="Affourtit J."/>
            <person name="Desany B."/>
            <person name="Knight J."/>
            <person name="Niazi F."/>
            <person name="Egholm M."/>
            <person name="Wing R.A."/>
        </authorList>
    </citation>
    <scope>NUCLEOTIDE SEQUENCE [LARGE SCALE GENOMIC DNA]</scope>
    <source>
        <strain evidence="25">cv. IRGC 105608</strain>
    </source>
</reference>
<keyword evidence="9" id="KW-0808">Transferase</keyword>
<dbReference type="CDD" id="cd06899">
    <property type="entry name" value="lectin_legume_LecRK_Arcelin_ConA"/>
    <property type="match status" value="1"/>
</dbReference>
<comment type="subcellular location">
    <subcellularLocation>
        <location evidence="2">Membrane</location>
        <topology evidence="2">Single-pass type I membrane protein</topology>
    </subcellularLocation>
    <subcellularLocation>
        <location evidence="1">Nucleus</location>
    </subcellularLocation>
</comment>
<dbReference type="InterPro" id="IPR011009">
    <property type="entry name" value="Kinase-like_dom_sf"/>
</dbReference>
<keyword evidence="11 23" id="KW-0732">Signal</keyword>
<dbReference type="GO" id="GO:0005524">
    <property type="term" value="F:ATP binding"/>
    <property type="evidence" value="ECO:0007669"/>
    <property type="project" value="UniProtKB-UniRule"/>
</dbReference>
<evidence type="ECO:0000256" key="20">
    <source>
        <dbReference type="ARBA" id="ARBA00048679"/>
    </source>
</evidence>
<evidence type="ECO:0000256" key="5">
    <source>
        <dbReference type="ARBA" id="ARBA00010217"/>
    </source>
</evidence>
<dbReference type="Pfam" id="PF00139">
    <property type="entry name" value="Lectin_legB"/>
    <property type="match status" value="1"/>
</dbReference>
<dbReference type="InterPro" id="IPR012340">
    <property type="entry name" value="NA-bd_OB-fold"/>
</dbReference>
<keyword evidence="15 21" id="KW-0067">ATP-binding</keyword>
<feature type="transmembrane region" description="Helical" evidence="22">
    <location>
        <begin position="462"/>
        <end position="482"/>
    </location>
</feature>
<evidence type="ECO:0000256" key="9">
    <source>
        <dbReference type="ARBA" id="ARBA00022679"/>
    </source>
</evidence>
<feature type="domain" description="Protein kinase" evidence="24">
    <location>
        <begin position="513"/>
        <end position="764"/>
    </location>
</feature>
<keyword evidence="18" id="KW-0804">Transcription</keyword>
<comment type="similarity">
    <text evidence="5">In the C-terminal section; belongs to the protein kinase superfamily. Ser/Thr protein kinase family.</text>
</comment>
<dbReference type="GO" id="GO:0004674">
    <property type="term" value="F:protein serine/threonine kinase activity"/>
    <property type="evidence" value="ECO:0007669"/>
    <property type="project" value="UniProtKB-KW"/>
</dbReference>
<keyword evidence="12" id="KW-0430">Lectin</keyword>
<keyword evidence="8" id="KW-0723">Serine/threonine-protein kinase</keyword>
<evidence type="ECO:0000256" key="1">
    <source>
        <dbReference type="ARBA" id="ARBA00004123"/>
    </source>
</evidence>
<accession>A0A0D3G4P1</accession>
<keyword evidence="26" id="KW-1185">Reference proteome</keyword>
<name>A0A0D3G4P1_9ORYZ</name>
<keyword evidence="10 22" id="KW-0812">Transmembrane</keyword>
<comment type="similarity">
    <text evidence="4">Belongs to the eukaryotic RPB7/RPC8 RNA polymerase subunit family.</text>
</comment>
<dbReference type="InterPro" id="IPR008271">
    <property type="entry name" value="Ser/Thr_kinase_AS"/>
</dbReference>
<evidence type="ECO:0000256" key="16">
    <source>
        <dbReference type="ARBA" id="ARBA00022989"/>
    </source>
</evidence>
<dbReference type="SUPFAM" id="SSF88798">
    <property type="entry name" value="N-terminal, heterodimerisation domain of RBP7 (RpoE)"/>
    <property type="match status" value="1"/>
</dbReference>
<evidence type="ECO:0000313" key="26">
    <source>
        <dbReference type="Proteomes" id="UP000026960"/>
    </source>
</evidence>
<dbReference type="InterPro" id="IPR000719">
    <property type="entry name" value="Prot_kinase_dom"/>
</dbReference>
<dbReference type="FunFam" id="1.10.510.10:FF:000108">
    <property type="entry name" value="L-type lectin-domain containing receptor kinase S.4"/>
    <property type="match status" value="1"/>
</dbReference>
<feature type="transmembrane region" description="Helical" evidence="22">
    <location>
        <begin position="388"/>
        <end position="409"/>
    </location>
</feature>
<organism evidence="25">
    <name type="scientific">Oryza barthii</name>
    <dbReference type="NCBI Taxonomy" id="65489"/>
    <lineage>
        <taxon>Eukaryota</taxon>
        <taxon>Viridiplantae</taxon>
        <taxon>Streptophyta</taxon>
        <taxon>Embryophyta</taxon>
        <taxon>Tracheophyta</taxon>
        <taxon>Spermatophyta</taxon>
        <taxon>Magnoliopsida</taxon>
        <taxon>Liliopsida</taxon>
        <taxon>Poales</taxon>
        <taxon>Poaceae</taxon>
        <taxon>BOP clade</taxon>
        <taxon>Oryzoideae</taxon>
        <taxon>Oryzeae</taxon>
        <taxon>Oryzinae</taxon>
        <taxon>Oryza</taxon>
    </lineage>
</organism>
<dbReference type="Gramene" id="OBART05G07790.1">
    <property type="protein sequence ID" value="OBART05G07790.1"/>
    <property type="gene ID" value="OBART05G07790"/>
</dbReference>
<dbReference type="InterPro" id="IPR036898">
    <property type="entry name" value="RNA_pol_Rpb7-like_N_sf"/>
</dbReference>
<dbReference type="SMART" id="SM00220">
    <property type="entry name" value="S_TKc"/>
    <property type="match status" value="1"/>
</dbReference>
<dbReference type="PROSITE" id="PS00107">
    <property type="entry name" value="PROTEIN_KINASE_ATP"/>
    <property type="match status" value="1"/>
</dbReference>
<dbReference type="PANTHER" id="PTHR27007">
    <property type="match status" value="1"/>
</dbReference>
<dbReference type="Proteomes" id="UP000026960">
    <property type="component" value="Chromosome 5"/>
</dbReference>
<dbReference type="InterPro" id="IPR013320">
    <property type="entry name" value="ConA-like_dom_sf"/>
</dbReference>
<dbReference type="GO" id="GO:0005634">
    <property type="term" value="C:nucleus"/>
    <property type="evidence" value="ECO:0007669"/>
    <property type="project" value="UniProtKB-SubCell"/>
</dbReference>
<evidence type="ECO:0000259" key="24">
    <source>
        <dbReference type="PROSITE" id="PS50011"/>
    </source>
</evidence>
<keyword evidence="17 22" id="KW-0472">Membrane</keyword>
<dbReference type="GO" id="GO:0016020">
    <property type="term" value="C:membrane"/>
    <property type="evidence" value="ECO:0007669"/>
    <property type="project" value="UniProtKB-SubCell"/>
</dbReference>
<dbReference type="Gene3D" id="1.10.510.10">
    <property type="entry name" value="Transferase(Phosphotransferase) domain 1"/>
    <property type="match status" value="1"/>
</dbReference>
<dbReference type="HOGENOM" id="CLU_000288_62_4_1"/>
<dbReference type="InterPro" id="IPR001220">
    <property type="entry name" value="Legume_lectin_dom"/>
</dbReference>